<dbReference type="Gene3D" id="3.40.50.10880">
    <property type="entry name" value="Uncharacterised protein PF01937, DUF89, domain 3"/>
    <property type="match status" value="1"/>
</dbReference>
<keyword evidence="5" id="KW-0479">Metal-binding</keyword>
<dbReference type="GO" id="GO:0005634">
    <property type="term" value="C:nucleus"/>
    <property type="evidence" value="ECO:0007669"/>
    <property type="project" value="TreeGrafter"/>
</dbReference>
<feature type="compositionally biased region" description="Low complexity" evidence="9">
    <location>
        <begin position="271"/>
        <end position="280"/>
    </location>
</feature>
<comment type="catalytic activity">
    <reaction evidence="8">
        <text>beta-D-fructose 6-phosphate = dihydroxyacetone + D-glyceraldehyde 3-phosphate</text>
        <dbReference type="Rhea" id="RHEA:28002"/>
        <dbReference type="ChEBI" id="CHEBI:16016"/>
        <dbReference type="ChEBI" id="CHEBI:57634"/>
        <dbReference type="ChEBI" id="CHEBI:59776"/>
    </reaction>
</comment>
<feature type="compositionally biased region" description="Low complexity" evidence="9">
    <location>
        <begin position="58"/>
        <end position="75"/>
    </location>
</feature>
<gene>
    <name evidence="11" type="ORF">PFTANZ_00268</name>
</gene>
<dbReference type="Pfam" id="PF01937">
    <property type="entry name" value="ARMT1-like_dom"/>
    <property type="match status" value="1"/>
</dbReference>
<dbReference type="AlphaFoldDB" id="A0A024WDN9"/>
<dbReference type="GO" id="GO:0046872">
    <property type="term" value="F:metal ion binding"/>
    <property type="evidence" value="ECO:0007669"/>
    <property type="project" value="UniProtKB-KW"/>
</dbReference>
<organism evidence="11 12">
    <name type="scientific">Plasmodium falciparum Tanzania</name>
    <name type="common">2000708</name>
    <dbReference type="NCBI Taxonomy" id="1036725"/>
    <lineage>
        <taxon>Eukaryota</taxon>
        <taxon>Sar</taxon>
        <taxon>Alveolata</taxon>
        <taxon>Apicomplexa</taxon>
        <taxon>Aconoidasida</taxon>
        <taxon>Haemosporida</taxon>
        <taxon>Plasmodiidae</taxon>
        <taxon>Plasmodium</taxon>
        <taxon>Plasmodium (Laverania)</taxon>
    </lineage>
</organism>
<protein>
    <recommendedName>
        <fullName evidence="10">Damage-control phosphatase ARMT1-like metal-binding domain-containing protein</fullName>
    </recommendedName>
</protein>
<dbReference type="OrthoDB" id="541375at2759"/>
<evidence type="ECO:0000256" key="2">
    <source>
        <dbReference type="ARBA" id="ARBA00001936"/>
    </source>
</evidence>
<proteinExistence type="inferred from homology"/>
<feature type="region of interest" description="Disordered" evidence="9">
    <location>
        <begin position="1"/>
        <end position="25"/>
    </location>
</feature>
<dbReference type="InterPro" id="IPR036075">
    <property type="entry name" value="ARMT-1-like_metal-bd_sf"/>
</dbReference>
<evidence type="ECO:0000256" key="7">
    <source>
        <dbReference type="ARBA" id="ARBA00023211"/>
    </source>
</evidence>
<comment type="cofactor">
    <cofactor evidence="2">
        <name>Mn(2+)</name>
        <dbReference type="ChEBI" id="CHEBI:29035"/>
    </cofactor>
</comment>
<reference evidence="11 12" key="2">
    <citation type="submission" date="2013-02" db="EMBL/GenBank/DDBJ databases">
        <title>The Genome Sequence of Plasmodium falciparum Tanzania (2000708).</title>
        <authorList>
            <consortium name="The Broad Institute Genome Sequencing Platform"/>
            <consortium name="The Broad Institute Genome Sequencing Center for Infectious Disease"/>
            <person name="Neafsey D."/>
            <person name="Cheeseman I."/>
            <person name="Volkman S."/>
            <person name="Adams J."/>
            <person name="Walker B."/>
            <person name="Young S.K."/>
            <person name="Zeng Q."/>
            <person name="Gargeya S."/>
            <person name="Fitzgerald M."/>
            <person name="Haas B."/>
            <person name="Abouelleil A."/>
            <person name="Alvarado L."/>
            <person name="Arachchi H.M."/>
            <person name="Berlin A.M."/>
            <person name="Chapman S.B."/>
            <person name="Dewar J."/>
            <person name="Goldberg J."/>
            <person name="Griggs A."/>
            <person name="Gujja S."/>
            <person name="Hansen M."/>
            <person name="Howarth C."/>
            <person name="Imamovic A."/>
            <person name="Larimer J."/>
            <person name="McCowan C."/>
            <person name="Murphy C."/>
            <person name="Neiman D."/>
            <person name="Pearson M."/>
            <person name="Priest M."/>
            <person name="Roberts A."/>
            <person name="Saif S."/>
            <person name="Shea T."/>
            <person name="Sisk P."/>
            <person name="Sykes S."/>
            <person name="Wortman J."/>
            <person name="Nusbaum C."/>
            <person name="Birren B."/>
        </authorList>
    </citation>
    <scope>NUCLEOTIDE SEQUENCE [LARGE SCALE GENOMIC DNA]</scope>
    <source>
        <strain evidence="12">Tanzania (2000708)</strain>
    </source>
</reference>
<evidence type="ECO:0000259" key="10">
    <source>
        <dbReference type="Pfam" id="PF01937"/>
    </source>
</evidence>
<dbReference type="FunFam" id="3.40.50.10880:FF:000007">
    <property type="entry name" value="DUF89 domain protein"/>
    <property type="match status" value="1"/>
</dbReference>
<comment type="cofactor">
    <cofactor evidence="3">
        <name>Ni(2+)</name>
        <dbReference type="ChEBI" id="CHEBI:49786"/>
    </cofactor>
</comment>
<evidence type="ECO:0000256" key="6">
    <source>
        <dbReference type="ARBA" id="ARBA00022801"/>
    </source>
</evidence>
<evidence type="ECO:0000313" key="11">
    <source>
        <dbReference type="EMBL" id="ETW39024.1"/>
    </source>
</evidence>
<reference evidence="11 12" key="1">
    <citation type="submission" date="2013-02" db="EMBL/GenBank/DDBJ databases">
        <title>The Genome Annotation of Plasmodium falciparum Tanzania (2000708).</title>
        <authorList>
            <consortium name="The Broad Institute Genome Sequencing Platform"/>
            <consortium name="The Broad Institute Genome Sequencing Center for Infectious Disease"/>
            <person name="Neafsey D."/>
            <person name="Hoffman S."/>
            <person name="Volkman S."/>
            <person name="Rosenthal P."/>
            <person name="Walker B."/>
            <person name="Young S.K."/>
            <person name="Zeng Q."/>
            <person name="Gargeya S."/>
            <person name="Fitzgerald M."/>
            <person name="Haas B."/>
            <person name="Abouelleil A."/>
            <person name="Allen A.W."/>
            <person name="Alvarado L."/>
            <person name="Arachchi H.M."/>
            <person name="Berlin A.M."/>
            <person name="Chapman S.B."/>
            <person name="Gainer-Dewar J."/>
            <person name="Goldberg J."/>
            <person name="Griggs A."/>
            <person name="Gujja S."/>
            <person name="Hansen M."/>
            <person name="Howarth C."/>
            <person name="Imamovic A."/>
            <person name="Ireland A."/>
            <person name="Larimer J."/>
            <person name="McCowan C."/>
            <person name="Murphy C."/>
            <person name="Pearson M."/>
            <person name="Poon T.W."/>
            <person name="Priest M."/>
            <person name="Roberts A."/>
            <person name="Saif S."/>
            <person name="Shea T."/>
            <person name="Sisk P."/>
            <person name="Sykes S."/>
            <person name="Wortman J."/>
            <person name="Nusbaum C."/>
            <person name="Birren B."/>
        </authorList>
    </citation>
    <scope>NUCLEOTIDE SEQUENCE [LARGE SCALE GENOMIC DNA]</scope>
    <source>
        <strain evidence="12">Tanzania (2000708)</strain>
    </source>
</reference>
<feature type="domain" description="Damage-control phosphatase ARMT1-like metal-binding" evidence="10">
    <location>
        <begin position="432"/>
        <end position="806"/>
    </location>
</feature>
<feature type="region of interest" description="Disordered" evidence="9">
    <location>
        <begin position="55"/>
        <end position="78"/>
    </location>
</feature>
<dbReference type="InterPro" id="IPR039763">
    <property type="entry name" value="ARMT1"/>
</dbReference>
<dbReference type="GO" id="GO:0006974">
    <property type="term" value="P:DNA damage response"/>
    <property type="evidence" value="ECO:0007669"/>
    <property type="project" value="TreeGrafter"/>
</dbReference>
<dbReference type="InterPro" id="IPR002791">
    <property type="entry name" value="ARMT1-like_metal-bd"/>
</dbReference>
<dbReference type="Proteomes" id="UP000030708">
    <property type="component" value="Unassembled WGS sequence"/>
</dbReference>
<dbReference type="eggNOG" id="KOG3870">
    <property type="taxonomic scope" value="Eukaryota"/>
</dbReference>
<comment type="catalytic activity">
    <reaction evidence="1">
        <text>beta-D-fructose 1-phosphate + H2O = D-fructose + phosphate</text>
        <dbReference type="Rhea" id="RHEA:35603"/>
        <dbReference type="ChEBI" id="CHEBI:15377"/>
        <dbReference type="ChEBI" id="CHEBI:37721"/>
        <dbReference type="ChEBI" id="CHEBI:43474"/>
        <dbReference type="ChEBI" id="CHEBI:138881"/>
    </reaction>
</comment>
<evidence type="ECO:0000256" key="4">
    <source>
        <dbReference type="ARBA" id="ARBA00009519"/>
    </source>
</evidence>
<comment type="similarity">
    <text evidence="4">Belongs to the damage-control phosphatase family. Sugar phosphate phosphatase III subfamily.</text>
</comment>
<keyword evidence="7" id="KW-0464">Manganese</keyword>
<evidence type="ECO:0000256" key="1">
    <source>
        <dbReference type="ARBA" id="ARBA00001326"/>
    </source>
</evidence>
<dbReference type="PANTHER" id="PTHR12260">
    <property type="entry name" value="DAMAGE-CONTROL PHOSPHATASE ARMT1"/>
    <property type="match status" value="1"/>
</dbReference>
<dbReference type="EMBL" id="KI926276">
    <property type="protein sequence ID" value="ETW39024.1"/>
    <property type="molecule type" value="Genomic_DNA"/>
</dbReference>
<feature type="compositionally biased region" description="Basic and acidic residues" evidence="9">
    <location>
        <begin position="282"/>
        <end position="331"/>
    </location>
</feature>
<evidence type="ECO:0000256" key="9">
    <source>
        <dbReference type="SAM" id="MobiDB-lite"/>
    </source>
</evidence>
<keyword evidence="6" id="KW-0378">Hydrolase</keyword>
<evidence type="ECO:0000256" key="8">
    <source>
        <dbReference type="ARBA" id="ARBA00048809"/>
    </source>
</evidence>
<sequence length="823" mass="97472">MNVSVTIKGNLSNSSTEKNKNSSKKNDASVFFKFKKENLDKKKIIKNNIVRKEKNSLNKKGTSNNTTNSFSKGNNIKLSGDTHARNVINEKKILSEKKNGFTTKYDSKKSYSSKKSSLLNKLPSSEITLNNSNLKFFEKKKSKDKQNVINNINGSKLINNVDKLYTNNDNINNNINEKKSSNIFTKNIQKKNKTNSSNNLNTSNVNKKTYKLGNVLAQPEKFIRKKKNKIIKNLNSLKRNIDIMMKSEQDQNILEEHMSSVSSSNEKQKNKNNNIEQNENMTKLEKNGDDNIYMKDNKKNDEQKGDNNTKEQIHINDDDEKKTFHDKKDDMENNTQETKTNIFQDNAVDTINGHICKDEKMLFPYFIEATYDKNTDIFNENLYMYFKAFYDNFKEEYVYLKNENENLPAILTCEKTNSMENDTIIRRIPNSILKRMEDQNAEYTKKNNISDKLERLRELFINADKNTHEMLKCNVDEKIWTFFLSYHINKDMKITESSWLFNEYYFYRYLCCAYDFEKTNYDFFQYEKQDSINCNKVIIENICTCAKTLIELYDKNPQKKIFSVFFYYALWANQFDLSWNPTKNKSEQHNVQEKDIRKKTLREKQFCFDTDDIDKLYNSFYMENILCNDINDIYKDMTVQKHKRFDIVLDNMGVEFITDFCLLYFLTHYFEEITIHVKKFPLFVSDTMIKDIHYTLNVLCNDEKYPNTMFMANKWKELIQSQKWKIRDDIYWNIPLPYWVMSKNLLEELKKSSFVCFKGDANYRRCLGDLSYDFSTSHKDILNYFPFKVIALRCLKSPLGCGIDEKTVQELNQNNPDWSNYGE</sequence>
<name>A0A024WDN9_PLAFA</name>
<evidence type="ECO:0000256" key="5">
    <source>
        <dbReference type="ARBA" id="ARBA00022723"/>
    </source>
</evidence>
<feature type="region of interest" description="Disordered" evidence="9">
    <location>
        <begin position="257"/>
        <end position="334"/>
    </location>
</feature>
<dbReference type="GO" id="GO:0016791">
    <property type="term" value="F:phosphatase activity"/>
    <property type="evidence" value="ECO:0007669"/>
    <property type="project" value="TreeGrafter"/>
</dbReference>
<evidence type="ECO:0000313" key="12">
    <source>
        <dbReference type="Proteomes" id="UP000030708"/>
    </source>
</evidence>
<accession>A0A024WDN9</accession>
<evidence type="ECO:0000256" key="3">
    <source>
        <dbReference type="ARBA" id="ARBA00001967"/>
    </source>
</evidence>
<dbReference type="PANTHER" id="PTHR12260:SF6">
    <property type="entry name" value="DAMAGE-CONTROL PHOSPHATASE ARMT1"/>
    <property type="match status" value="1"/>
</dbReference>
<dbReference type="SUPFAM" id="SSF111321">
    <property type="entry name" value="AF1104-like"/>
    <property type="match status" value="1"/>
</dbReference>